<feature type="domain" description="Glutamine amidotransferase" evidence="1">
    <location>
        <begin position="53"/>
        <end position="189"/>
    </location>
</feature>
<dbReference type="Gene3D" id="3.40.50.880">
    <property type="match status" value="1"/>
</dbReference>
<dbReference type="Proteomes" id="UP000598196">
    <property type="component" value="Unassembled WGS sequence"/>
</dbReference>
<dbReference type="CDD" id="cd01741">
    <property type="entry name" value="GATase1_1"/>
    <property type="match status" value="1"/>
</dbReference>
<dbReference type="EMBL" id="BMLP01000002">
    <property type="protein sequence ID" value="GGO31346.1"/>
    <property type="molecule type" value="Genomic_DNA"/>
</dbReference>
<evidence type="ECO:0000313" key="2">
    <source>
        <dbReference type="EMBL" id="GGO31346.1"/>
    </source>
</evidence>
<gene>
    <name evidence="2" type="ORF">GCM10010991_17240</name>
</gene>
<name>A0A918DCC2_9RHOB</name>
<dbReference type="InterPro" id="IPR029062">
    <property type="entry name" value="Class_I_gatase-like"/>
</dbReference>
<dbReference type="Pfam" id="PF00117">
    <property type="entry name" value="GATase"/>
    <property type="match status" value="1"/>
</dbReference>
<organism evidence="2 3">
    <name type="scientific">Gemmobacter aquaticus</name>
    <dbReference type="NCBI Taxonomy" id="490185"/>
    <lineage>
        <taxon>Bacteria</taxon>
        <taxon>Pseudomonadati</taxon>
        <taxon>Pseudomonadota</taxon>
        <taxon>Alphaproteobacteria</taxon>
        <taxon>Rhodobacterales</taxon>
        <taxon>Paracoccaceae</taxon>
        <taxon>Gemmobacter</taxon>
    </lineage>
</organism>
<dbReference type="PANTHER" id="PTHR42695:SF5">
    <property type="entry name" value="GLUTAMINE AMIDOTRANSFERASE YLR126C-RELATED"/>
    <property type="match status" value="1"/>
</dbReference>
<keyword evidence="2" id="KW-0315">Glutamine amidotransferase</keyword>
<protein>
    <submittedName>
        <fullName evidence="2">Glutamine amidotransferase</fullName>
    </submittedName>
</protein>
<dbReference type="AlphaFoldDB" id="A0A918DCC2"/>
<dbReference type="SUPFAM" id="SSF52317">
    <property type="entry name" value="Class I glutamine amidotransferase-like"/>
    <property type="match status" value="1"/>
</dbReference>
<dbReference type="InterPro" id="IPR017926">
    <property type="entry name" value="GATASE"/>
</dbReference>
<sequence>MLDFICIYPGYPMLIGILQTGEAPDVLAPTSGDYPDMFERLLADQGLSFRTYRVLDMEFPESVNDCDGWLITGSRFGAYEDHAFIPPLEDFIREAYAKAVPMVGICFGHQIVAQALGGKVERYSGGWSVGPTEYDFDGETLRLNAWHRDQVTRKPDAAEVLACNDFCENAALVYGDRIFTVQAHPEFRSEFIDGLMKTRGKGLVPDTLMAEAGARLDQSIDDQALARRIADFFKASRTAA</sequence>
<dbReference type="GO" id="GO:0005829">
    <property type="term" value="C:cytosol"/>
    <property type="evidence" value="ECO:0007669"/>
    <property type="project" value="TreeGrafter"/>
</dbReference>
<dbReference type="InterPro" id="IPR044992">
    <property type="entry name" value="ChyE-like"/>
</dbReference>
<keyword evidence="3" id="KW-1185">Reference proteome</keyword>
<reference evidence="2 3" key="1">
    <citation type="journal article" date="2014" name="Int. J. Syst. Evol. Microbiol.">
        <title>Complete genome sequence of Corynebacterium casei LMG S-19264T (=DSM 44701T), isolated from a smear-ripened cheese.</title>
        <authorList>
            <consortium name="US DOE Joint Genome Institute (JGI-PGF)"/>
            <person name="Walter F."/>
            <person name="Albersmeier A."/>
            <person name="Kalinowski J."/>
            <person name="Ruckert C."/>
        </authorList>
    </citation>
    <scope>NUCLEOTIDE SEQUENCE [LARGE SCALE GENOMIC DNA]</scope>
    <source>
        <strain evidence="2 3">CGMCC 1.7029</strain>
    </source>
</reference>
<evidence type="ECO:0000313" key="3">
    <source>
        <dbReference type="Proteomes" id="UP000598196"/>
    </source>
</evidence>
<dbReference type="PANTHER" id="PTHR42695">
    <property type="entry name" value="GLUTAMINE AMIDOTRANSFERASE YLR126C-RELATED"/>
    <property type="match status" value="1"/>
</dbReference>
<proteinExistence type="predicted"/>
<comment type="caution">
    <text evidence="2">The sequence shown here is derived from an EMBL/GenBank/DDBJ whole genome shotgun (WGS) entry which is preliminary data.</text>
</comment>
<evidence type="ECO:0000259" key="1">
    <source>
        <dbReference type="Pfam" id="PF00117"/>
    </source>
</evidence>
<dbReference type="PROSITE" id="PS51273">
    <property type="entry name" value="GATASE_TYPE_1"/>
    <property type="match status" value="1"/>
</dbReference>
<accession>A0A918DCC2</accession>